<dbReference type="EMBL" id="LR861807">
    <property type="protein sequence ID" value="CAD1798195.1"/>
    <property type="molecule type" value="Genomic_DNA"/>
</dbReference>
<evidence type="ECO:0000256" key="5">
    <source>
        <dbReference type="SAM" id="MobiDB-lite"/>
    </source>
</evidence>
<feature type="compositionally biased region" description="Low complexity" evidence="5">
    <location>
        <begin position="177"/>
        <end position="187"/>
    </location>
</feature>
<keyword evidence="2" id="KW-0805">Transcription regulation</keyword>
<dbReference type="GO" id="GO:0006352">
    <property type="term" value="P:DNA-templated transcription initiation"/>
    <property type="evidence" value="ECO:0007669"/>
    <property type="project" value="InterPro"/>
</dbReference>
<evidence type="ECO:0000313" key="10">
    <source>
        <dbReference type="Proteomes" id="UP000514411"/>
    </source>
</evidence>
<keyword evidence="4" id="KW-0804">Transcription</keyword>
<evidence type="ECO:0000256" key="1">
    <source>
        <dbReference type="ARBA" id="ARBA00010641"/>
    </source>
</evidence>
<reference evidence="8 10" key="1">
    <citation type="submission" date="2020-07" db="EMBL/GenBank/DDBJ databases">
        <authorList>
            <person name="Teixeira M."/>
        </authorList>
    </citation>
    <scope>NUCLEOTIDE SEQUENCE</scope>
    <source>
        <strain evidence="9">3</strain>
        <strain evidence="8">Xanthomonas arboricola pv. juglandis CPBF 427</strain>
    </source>
</reference>
<dbReference type="InterPro" id="IPR036388">
    <property type="entry name" value="WH-like_DNA-bd_sf"/>
</dbReference>
<dbReference type="InterPro" id="IPR039425">
    <property type="entry name" value="RNA_pol_sigma-70-like"/>
</dbReference>
<organism evidence="8">
    <name type="scientific">Xanthomonas campestris pv. juglandis</name>
    <name type="common">Xanthomonas arboricola pv. juglandis</name>
    <dbReference type="NCBI Taxonomy" id="195709"/>
    <lineage>
        <taxon>Bacteria</taxon>
        <taxon>Pseudomonadati</taxon>
        <taxon>Pseudomonadota</taxon>
        <taxon>Gammaproteobacteria</taxon>
        <taxon>Lysobacterales</taxon>
        <taxon>Lysobacteraceae</taxon>
        <taxon>Xanthomonas</taxon>
    </lineage>
</organism>
<evidence type="ECO:0000313" key="8">
    <source>
        <dbReference type="EMBL" id="CAD0346538.1"/>
    </source>
</evidence>
<comment type="similarity">
    <text evidence="1">Belongs to the sigma-70 factor family. ECF subfamily.</text>
</comment>
<evidence type="ECO:0000259" key="7">
    <source>
        <dbReference type="Pfam" id="PF08281"/>
    </source>
</evidence>
<evidence type="ECO:0000259" key="6">
    <source>
        <dbReference type="Pfam" id="PF04542"/>
    </source>
</evidence>
<dbReference type="PANTHER" id="PTHR43133">
    <property type="entry name" value="RNA POLYMERASE ECF-TYPE SIGMA FACTO"/>
    <property type="match status" value="1"/>
</dbReference>
<dbReference type="Gene3D" id="1.10.10.10">
    <property type="entry name" value="Winged helix-like DNA-binding domain superfamily/Winged helix DNA-binding domain"/>
    <property type="match status" value="1"/>
</dbReference>
<dbReference type="CDD" id="cd06171">
    <property type="entry name" value="Sigma70_r4"/>
    <property type="match status" value="1"/>
</dbReference>
<feature type="region of interest" description="Disordered" evidence="5">
    <location>
        <begin position="172"/>
        <end position="197"/>
    </location>
</feature>
<dbReference type="InterPro" id="IPR007627">
    <property type="entry name" value="RNA_pol_sigma70_r2"/>
</dbReference>
<evidence type="ECO:0000256" key="2">
    <source>
        <dbReference type="ARBA" id="ARBA00023015"/>
    </source>
</evidence>
<dbReference type="SUPFAM" id="SSF88946">
    <property type="entry name" value="Sigma2 domain of RNA polymerase sigma factors"/>
    <property type="match status" value="1"/>
</dbReference>
<dbReference type="Proteomes" id="UP000514411">
    <property type="component" value="Chromosome"/>
</dbReference>
<name>A0A7U7DJJ6_XANCJ</name>
<dbReference type="InterPro" id="IPR014284">
    <property type="entry name" value="RNA_pol_sigma-70_dom"/>
</dbReference>
<dbReference type="AlphaFoldDB" id="A0A7U7DJJ6"/>
<protein>
    <submittedName>
        <fullName evidence="8">RNA polymerase sigma factor</fullName>
    </submittedName>
</protein>
<dbReference type="GO" id="GO:0016987">
    <property type="term" value="F:sigma factor activity"/>
    <property type="evidence" value="ECO:0007669"/>
    <property type="project" value="UniProtKB-KW"/>
</dbReference>
<evidence type="ECO:0000256" key="4">
    <source>
        <dbReference type="ARBA" id="ARBA00023163"/>
    </source>
</evidence>
<dbReference type="InterPro" id="IPR013325">
    <property type="entry name" value="RNA_pol_sigma_r2"/>
</dbReference>
<dbReference type="GO" id="GO:0003677">
    <property type="term" value="F:DNA binding"/>
    <property type="evidence" value="ECO:0007669"/>
    <property type="project" value="InterPro"/>
</dbReference>
<gene>
    <name evidence="9" type="ORF">XSP_004450</name>
    <name evidence="8" type="ORF">XSP_004484</name>
</gene>
<accession>A0A7U7DJJ6</accession>
<sequence>MPAIDSQRAAWLATQVLPHEPALRRWLRKHAPGNVDCDDVIQETYAILAGLGEVGHIANPRAYLFTAAQSVLLQQVRRARIVSIESVAEIERLDITQDERSPERHAIAGQELRRIGEALAALPDKCRQVFLLRKVDGLSQREIAARLGISENTVEKHIVKGLRLLMARMGRTPAPAPASAAGQAAPATRLADPQRGS</sequence>
<dbReference type="PANTHER" id="PTHR43133:SF63">
    <property type="entry name" value="RNA POLYMERASE SIGMA FACTOR FECI-RELATED"/>
    <property type="match status" value="1"/>
</dbReference>
<dbReference type="Gene3D" id="1.10.1740.10">
    <property type="match status" value="1"/>
</dbReference>
<dbReference type="SUPFAM" id="SSF88659">
    <property type="entry name" value="Sigma3 and sigma4 domains of RNA polymerase sigma factors"/>
    <property type="match status" value="1"/>
</dbReference>
<feature type="domain" description="RNA polymerase sigma factor 70 region 4 type 2" evidence="7">
    <location>
        <begin position="113"/>
        <end position="165"/>
    </location>
</feature>
<dbReference type="Pfam" id="PF08281">
    <property type="entry name" value="Sigma70_r4_2"/>
    <property type="match status" value="1"/>
</dbReference>
<dbReference type="OrthoDB" id="9794372at2"/>
<dbReference type="InterPro" id="IPR013249">
    <property type="entry name" value="RNA_pol_sigma70_r4_t2"/>
</dbReference>
<dbReference type="EMBL" id="LR824643">
    <property type="protein sequence ID" value="CAD0346538.1"/>
    <property type="molecule type" value="Genomic_DNA"/>
</dbReference>
<feature type="domain" description="RNA polymerase sigma-70 region 2" evidence="6">
    <location>
        <begin position="18"/>
        <end position="80"/>
    </location>
</feature>
<evidence type="ECO:0000256" key="3">
    <source>
        <dbReference type="ARBA" id="ARBA00023082"/>
    </source>
</evidence>
<dbReference type="InterPro" id="IPR013324">
    <property type="entry name" value="RNA_pol_sigma_r3/r4-like"/>
</dbReference>
<dbReference type="Pfam" id="PF04542">
    <property type="entry name" value="Sigma70_r2"/>
    <property type="match status" value="1"/>
</dbReference>
<evidence type="ECO:0000313" key="9">
    <source>
        <dbReference type="EMBL" id="CAD1798195.1"/>
    </source>
</evidence>
<keyword evidence="3" id="KW-0731">Sigma factor</keyword>
<dbReference type="NCBIfam" id="TIGR02937">
    <property type="entry name" value="sigma70-ECF"/>
    <property type="match status" value="1"/>
</dbReference>
<proteinExistence type="inferred from homology"/>
<dbReference type="RefSeq" id="WP_039518158.1">
    <property type="nucleotide sequence ID" value="NZ_CP012251.1"/>
</dbReference>